<name>A0A6N2M475_SALVM</name>
<evidence type="ECO:0000256" key="1">
    <source>
        <dbReference type="ARBA" id="ARBA00022737"/>
    </source>
</evidence>
<dbReference type="SUPFAM" id="SSF48452">
    <property type="entry name" value="TPR-like"/>
    <property type="match status" value="1"/>
</dbReference>
<dbReference type="PANTHER" id="PTHR11242">
    <property type="entry name" value="ARYL HYDROCARBON RECEPTOR INTERACTING PROTEIN RELATED"/>
    <property type="match status" value="1"/>
</dbReference>
<sequence>MRFWWWIDSIKAFGNEEYKKQDFKMALRKYRKAWRYLDLCWEKDDMDEGACKLKLEILKGALLDTNLPCCDGEDNAKAFFRQGQSHMALNDIDAAVESFKKALDLEPNDGNLLLGWFTFGFSHVRPCNQQRKGFCLRTSS</sequence>
<dbReference type="InterPro" id="IPR011990">
    <property type="entry name" value="TPR-like_helical_dom_sf"/>
</dbReference>
<dbReference type="AlphaFoldDB" id="A0A6N2M475"/>
<dbReference type="PANTHER" id="PTHR11242:SF0">
    <property type="entry name" value="TPR_REGION DOMAIN-CONTAINING PROTEIN"/>
    <property type="match status" value="1"/>
</dbReference>
<reference evidence="4" key="1">
    <citation type="submission" date="2019-03" db="EMBL/GenBank/DDBJ databases">
        <authorList>
            <person name="Mank J."/>
            <person name="Almeida P."/>
        </authorList>
    </citation>
    <scope>NUCLEOTIDE SEQUENCE</scope>
    <source>
        <strain evidence="4">78183</strain>
    </source>
</reference>
<evidence type="ECO:0000256" key="2">
    <source>
        <dbReference type="ARBA" id="ARBA00022803"/>
    </source>
</evidence>
<proteinExistence type="predicted"/>
<accession>A0A6N2M475</accession>
<keyword evidence="1" id="KW-0677">Repeat</keyword>
<dbReference type="PROSITE" id="PS50005">
    <property type="entry name" value="TPR"/>
    <property type="match status" value="1"/>
</dbReference>
<evidence type="ECO:0000256" key="3">
    <source>
        <dbReference type="PROSITE-ProRule" id="PRU00339"/>
    </source>
</evidence>
<dbReference type="SMART" id="SM00028">
    <property type="entry name" value="TPR"/>
    <property type="match status" value="2"/>
</dbReference>
<organism evidence="4">
    <name type="scientific">Salix viminalis</name>
    <name type="common">Common osier</name>
    <name type="synonym">Basket willow</name>
    <dbReference type="NCBI Taxonomy" id="40686"/>
    <lineage>
        <taxon>Eukaryota</taxon>
        <taxon>Viridiplantae</taxon>
        <taxon>Streptophyta</taxon>
        <taxon>Embryophyta</taxon>
        <taxon>Tracheophyta</taxon>
        <taxon>Spermatophyta</taxon>
        <taxon>Magnoliopsida</taxon>
        <taxon>eudicotyledons</taxon>
        <taxon>Gunneridae</taxon>
        <taxon>Pentapetalae</taxon>
        <taxon>rosids</taxon>
        <taxon>fabids</taxon>
        <taxon>Malpighiales</taxon>
        <taxon>Salicaceae</taxon>
        <taxon>Saliceae</taxon>
        <taxon>Salix</taxon>
    </lineage>
</organism>
<dbReference type="Pfam" id="PF00515">
    <property type="entry name" value="TPR_1"/>
    <property type="match status" value="1"/>
</dbReference>
<dbReference type="Gene3D" id="1.25.40.10">
    <property type="entry name" value="Tetratricopeptide repeat domain"/>
    <property type="match status" value="1"/>
</dbReference>
<keyword evidence="2 3" id="KW-0802">TPR repeat</keyword>
<dbReference type="Gene3D" id="1.10.150.160">
    <property type="match status" value="1"/>
</dbReference>
<protein>
    <submittedName>
        <fullName evidence="4">Uncharacterized protein</fullName>
    </submittedName>
</protein>
<evidence type="ECO:0000313" key="4">
    <source>
        <dbReference type="EMBL" id="VFU48493.1"/>
    </source>
</evidence>
<dbReference type="PROSITE" id="PS50293">
    <property type="entry name" value="TPR_REGION"/>
    <property type="match status" value="1"/>
</dbReference>
<dbReference type="EMBL" id="CAADRP010001696">
    <property type="protein sequence ID" value="VFU48493.1"/>
    <property type="molecule type" value="Genomic_DNA"/>
</dbReference>
<feature type="repeat" description="TPR" evidence="3">
    <location>
        <begin position="76"/>
        <end position="109"/>
    </location>
</feature>
<dbReference type="InterPro" id="IPR019734">
    <property type="entry name" value="TPR_rpt"/>
</dbReference>
<dbReference type="InterPro" id="IPR039663">
    <property type="entry name" value="AIP/AIPL1/TTC9"/>
</dbReference>
<gene>
    <name evidence="4" type="ORF">SVIM_LOCUS318227</name>
</gene>